<reference evidence="1" key="2">
    <citation type="submission" date="2022-06" db="EMBL/GenBank/DDBJ databases">
        <title>More than just an Eagle Killer: The freshwater cyanobacterium Aetokthonos hydrillicola produces highly toxic dolastatin derivatives.</title>
        <authorList>
            <person name="Schwark M."/>
            <person name="Martinez Yerena J.A."/>
            <person name="Rohrborn K."/>
            <person name="Hrouzek P."/>
            <person name="Divoka P."/>
            <person name="Delawska K."/>
            <person name="Saha S."/>
            <person name="Wiley F."/>
            <person name="Enke H."/>
            <person name="Enke D."/>
            <person name="Wilde S.B."/>
            <person name="Vorreiter C."/>
            <person name="Sippl W."/>
            <person name="Sobotka R."/>
            <person name="Mares J."/>
            <person name="Niedermayer T.H.J."/>
        </authorList>
    </citation>
    <scope>NUCLEOTIDE SEQUENCE</scope>
    <source>
        <strain evidence="1">Thurmond2011</strain>
    </source>
</reference>
<organism evidence="1 3">
    <name type="scientific">Aetokthonos hydrillicola Thurmond2011</name>
    <dbReference type="NCBI Taxonomy" id="2712845"/>
    <lineage>
        <taxon>Bacteria</taxon>
        <taxon>Bacillati</taxon>
        <taxon>Cyanobacteriota</taxon>
        <taxon>Cyanophyceae</taxon>
        <taxon>Nostocales</taxon>
        <taxon>Hapalosiphonaceae</taxon>
        <taxon>Aetokthonos</taxon>
    </lineage>
</organism>
<dbReference type="EMBL" id="JAALHA020000001">
    <property type="protein sequence ID" value="MDR9893268.1"/>
    <property type="molecule type" value="Genomic_DNA"/>
</dbReference>
<sequence>MNIKQVNAELIKPGDIIYLCGFYYLVKSTQAEQFAYGIRQASVCVWAGIGDEPYHFYKRISHGRKHGLAEFVLREQVESV</sequence>
<proteinExistence type="predicted"/>
<reference evidence="1 3" key="1">
    <citation type="journal article" date="2021" name="Science">
        <title>Hunting the eagle killer: A cyanobacterial neurotoxin causes vacuolar myelinopathy.</title>
        <authorList>
            <person name="Breinlinger S."/>
            <person name="Phillips T.J."/>
            <person name="Haram B.N."/>
            <person name="Mares J."/>
            <person name="Martinez Yerena J.A."/>
            <person name="Hrouzek P."/>
            <person name="Sobotka R."/>
            <person name="Henderson W.M."/>
            <person name="Schmieder P."/>
            <person name="Williams S.M."/>
            <person name="Lauderdale J.D."/>
            <person name="Wilde H.D."/>
            <person name="Gerrin W."/>
            <person name="Kust A."/>
            <person name="Washington J.W."/>
            <person name="Wagner C."/>
            <person name="Geier B."/>
            <person name="Liebeke M."/>
            <person name="Enke H."/>
            <person name="Niedermeyer T.H.J."/>
            <person name="Wilde S.B."/>
        </authorList>
    </citation>
    <scope>NUCLEOTIDE SEQUENCE</scope>
    <source>
        <strain evidence="1 3">Thurmond2011</strain>
    </source>
</reference>
<gene>
    <name evidence="1" type="ORF">G7B40_001535</name>
    <name evidence="2" type="ORF">G7B40_040440</name>
</gene>
<dbReference type="AlphaFoldDB" id="A0AAP5M870"/>
<dbReference type="EMBL" id="JAALHA020000038">
    <property type="protein sequence ID" value="MDR9900758.1"/>
    <property type="molecule type" value="Genomic_DNA"/>
</dbReference>
<protein>
    <submittedName>
        <fullName evidence="1">Uncharacterized protein</fullName>
    </submittedName>
</protein>
<dbReference type="RefSeq" id="WP_208346577.1">
    <property type="nucleotide sequence ID" value="NZ_CAWQFN010000240.1"/>
</dbReference>
<comment type="caution">
    <text evidence="1">The sequence shown here is derived from an EMBL/GenBank/DDBJ whole genome shotgun (WGS) entry which is preliminary data.</text>
</comment>
<evidence type="ECO:0000313" key="3">
    <source>
        <dbReference type="Proteomes" id="UP000667802"/>
    </source>
</evidence>
<name>A0AAP5M870_9CYAN</name>
<accession>A0AAP5M870</accession>
<evidence type="ECO:0000313" key="1">
    <source>
        <dbReference type="EMBL" id="MDR9893268.1"/>
    </source>
</evidence>
<dbReference type="Proteomes" id="UP000667802">
    <property type="component" value="Unassembled WGS sequence"/>
</dbReference>
<keyword evidence="3" id="KW-1185">Reference proteome</keyword>
<evidence type="ECO:0000313" key="2">
    <source>
        <dbReference type="EMBL" id="MDR9900758.1"/>
    </source>
</evidence>